<keyword evidence="1" id="KW-0472">Membrane</keyword>
<sequence length="148" mass="15751">MPIVAIAHVIEIIMFAGVFAGTISDYCKKHPGKGCVNKRDLMTELASAPILNVRQDVGPCNVPRYNFDICNGQLHDQANRGIKVQTSIPSPGVGKFDNVPPACMNLAVALSGSCTGEGPHPTPCGSACLQYSGLSDDQFRQLSSYLQS</sequence>
<reference evidence="2" key="1">
    <citation type="journal article" date="2023" name="Mol. Phylogenet. Evol.">
        <title>Genome-scale phylogeny and comparative genomics of the fungal order Sordariales.</title>
        <authorList>
            <person name="Hensen N."/>
            <person name="Bonometti L."/>
            <person name="Westerberg I."/>
            <person name="Brannstrom I.O."/>
            <person name="Guillou S."/>
            <person name="Cros-Aarteil S."/>
            <person name="Calhoun S."/>
            <person name="Haridas S."/>
            <person name="Kuo A."/>
            <person name="Mondo S."/>
            <person name="Pangilinan J."/>
            <person name="Riley R."/>
            <person name="LaButti K."/>
            <person name="Andreopoulos B."/>
            <person name="Lipzen A."/>
            <person name="Chen C."/>
            <person name="Yan M."/>
            <person name="Daum C."/>
            <person name="Ng V."/>
            <person name="Clum A."/>
            <person name="Steindorff A."/>
            <person name="Ohm R.A."/>
            <person name="Martin F."/>
            <person name="Silar P."/>
            <person name="Natvig D.O."/>
            <person name="Lalanne C."/>
            <person name="Gautier V."/>
            <person name="Ament-Velasquez S.L."/>
            <person name="Kruys A."/>
            <person name="Hutchinson M.I."/>
            <person name="Powell A.J."/>
            <person name="Barry K."/>
            <person name="Miller A.N."/>
            <person name="Grigoriev I.V."/>
            <person name="Debuchy R."/>
            <person name="Gladieux P."/>
            <person name="Hiltunen Thoren M."/>
            <person name="Johannesson H."/>
        </authorList>
    </citation>
    <scope>NUCLEOTIDE SEQUENCE</scope>
    <source>
        <strain evidence="2">CBS 560.94</strain>
    </source>
</reference>
<dbReference type="Proteomes" id="UP001278500">
    <property type="component" value="Unassembled WGS sequence"/>
</dbReference>
<proteinExistence type="predicted"/>
<evidence type="ECO:0000313" key="2">
    <source>
        <dbReference type="EMBL" id="KAK3338118.1"/>
    </source>
</evidence>
<keyword evidence="1" id="KW-0812">Transmembrane</keyword>
<dbReference type="GeneID" id="87864606"/>
<reference evidence="2" key="2">
    <citation type="submission" date="2023-06" db="EMBL/GenBank/DDBJ databases">
        <authorList>
            <consortium name="Lawrence Berkeley National Laboratory"/>
            <person name="Haridas S."/>
            <person name="Hensen N."/>
            <person name="Bonometti L."/>
            <person name="Westerberg I."/>
            <person name="Brannstrom I.O."/>
            <person name="Guillou S."/>
            <person name="Cros-Aarteil S."/>
            <person name="Calhoun S."/>
            <person name="Kuo A."/>
            <person name="Mondo S."/>
            <person name="Pangilinan J."/>
            <person name="Riley R."/>
            <person name="Labutti K."/>
            <person name="Andreopoulos B."/>
            <person name="Lipzen A."/>
            <person name="Chen C."/>
            <person name="Yanf M."/>
            <person name="Daum C."/>
            <person name="Ng V."/>
            <person name="Clum A."/>
            <person name="Steindorff A."/>
            <person name="Ohm R."/>
            <person name="Martin F."/>
            <person name="Silar P."/>
            <person name="Natvig D."/>
            <person name="Lalanne C."/>
            <person name="Gautier V."/>
            <person name="Ament-Velasquez S.L."/>
            <person name="Kruys A."/>
            <person name="Hutchinson M.I."/>
            <person name="Powell A.J."/>
            <person name="Barry K."/>
            <person name="Miller A.N."/>
            <person name="Grigoriev I.V."/>
            <person name="Debuchy R."/>
            <person name="Gladieux P."/>
            <person name="Thoren M.H."/>
            <person name="Johannesson H."/>
        </authorList>
    </citation>
    <scope>NUCLEOTIDE SEQUENCE</scope>
    <source>
        <strain evidence="2">CBS 560.94</strain>
    </source>
</reference>
<keyword evidence="3" id="KW-1185">Reference proteome</keyword>
<feature type="transmembrane region" description="Helical" evidence="1">
    <location>
        <begin position="6"/>
        <end position="23"/>
    </location>
</feature>
<accession>A0AAE0MNF7</accession>
<comment type="caution">
    <text evidence="2">The sequence shown here is derived from an EMBL/GenBank/DDBJ whole genome shotgun (WGS) entry which is preliminary data.</text>
</comment>
<name>A0AAE0MNF7_9PEZI</name>
<dbReference type="AlphaFoldDB" id="A0AAE0MNF7"/>
<protein>
    <submittedName>
        <fullName evidence="2">Uncharacterized protein</fullName>
    </submittedName>
</protein>
<keyword evidence="1" id="KW-1133">Transmembrane helix</keyword>
<evidence type="ECO:0000256" key="1">
    <source>
        <dbReference type="SAM" id="Phobius"/>
    </source>
</evidence>
<dbReference type="EMBL" id="JAUEPP010000008">
    <property type="protein sequence ID" value="KAK3338118.1"/>
    <property type="molecule type" value="Genomic_DNA"/>
</dbReference>
<dbReference type="RefSeq" id="XP_062677569.1">
    <property type="nucleotide sequence ID" value="XM_062827452.1"/>
</dbReference>
<organism evidence="2 3">
    <name type="scientific">Neurospora tetraspora</name>
    <dbReference type="NCBI Taxonomy" id="94610"/>
    <lineage>
        <taxon>Eukaryota</taxon>
        <taxon>Fungi</taxon>
        <taxon>Dikarya</taxon>
        <taxon>Ascomycota</taxon>
        <taxon>Pezizomycotina</taxon>
        <taxon>Sordariomycetes</taxon>
        <taxon>Sordariomycetidae</taxon>
        <taxon>Sordariales</taxon>
        <taxon>Sordariaceae</taxon>
        <taxon>Neurospora</taxon>
    </lineage>
</organism>
<gene>
    <name evidence="2" type="ORF">B0H65DRAFT_477823</name>
</gene>
<evidence type="ECO:0000313" key="3">
    <source>
        <dbReference type="Proteomes" id="UP001278500"/>
    </source>
</evidence>